<name>A0A1H8R1A6_9PROT</name>
<dbReference type="OrthoDB" id="9780326at2"/>
<dbReference type="Gene3D" id="1.10.10.10">
    <property type="entry name" value="Winged helix-like DNA-binding domain superfamily/Winged helix DNA-binding domain"/>
    <property type="match status" value="1"/>
</dbReference>
<dbReference type="PANTHER" id="PTHR43133:SF32">
    <property type="entry name" value="BLR3042 PROTEIN"/>
    <property type="match status" value="1"/>
</dbReference>
<evidence type="ECO:0000256" key="4">
    <source>
        <dbReference type="ARBA" id="ARBA00023163"/>
    </source>
</evidence>
<evidence type="ECO:0000259" key="6">
    <source>
        <dbReference type="Pfam" id="PF08281"/>
    </source>
</evidence>
<keyword evidence="4" id="KW-0804">Transcription</keyword>
<proteinExistence type="inferred from homology"/>
<keyword evidence="2" id="KW-0805">Transcription regulation</keyword>
<sequence>MSELPESKVRKSFNSNEQQVKERNLIAETAGGNGKAFEQLYQRYFDRLYQFIFHITRRHDYIEEIINDVMYVVWEKASTYDQTCRPSTWILGIAYFKALKSIEQSLIREDRSVEFNDELDYFPNPAAQWVSQLEISNWLEAGFDNLSPEQRAVVEMTYYQGLHYNEIAEIMQCPENTVKTRMFHARKILAKLLPELKGRS</sequence>
<accession>A0A1H8R1A6</accession>
<keyword evidence="8" id="KW-1185">Reference proteome</keyword>
<dbReference type="GO" id="GO:0006352">
    <property type="term" value="P:DNA-templated transcription initiation"/>
    <property type="evidence" value="ECO:0007669"/>
    <property type="project" value="InterPro"/>
</dbReference>
<dbReference type="SUPFAM" id="SSF88946">
    <property type="entry name" value="Sigma2 domain of RNA polymerase sigma factors"/>
    <property type="match status" value="1"/>
</dbReference>
<evidence type="ECO:0000313" key="8">
    <source>
        <dbReference type="Proteomes" id="UP000198814"/>
    </source>
</evidence>
<dbReference type="InterPro" id="IPR039425">
    <property type="entry name" value="RNA_pol_sigma-70-like"/>
</dbReference>
<dbReference type="RefSeq" id="WP_090318697.1">
    <property type="nucleotide sequence ID" value="NZ_FNOE01000011.1"/>
</dbReference>
<comment type="similarity">
    <text evidence="1">Belongs to the sigma-70 factor family. ECF subfamily.</text>
</comment>
<evidence type="ECO:0000259" key="5">
    <source>
        <dbReference type="Pfam" id="PF04542"/>
    </source>
</evidence>
<dbReference type="Pfam" id="PF08281">
    <property type="entry name" value="Sigma70_r4_2"/>
    <property type="match status" value="1"/>
</dbReference>
<evidence type="ECO:0000313" key="7">
    <source>
        <dbReference type="EMBL" id="SEO60146.1"/>
    </source>
</evidence>
<dbReference type="STRING" id="42354.SAMN05216333_1138"/>
<dbReference type="InterPro" id="IPR014284">
    <property type="entry name" value="RNA_pol_sigma-70_dom"/>
</dbReference>
<dbReference type="NCBIfam" id="TIGR02937">
    <property type="entry name" value="sigma70-ECF"/>
    <property type="match status" value="1"/>
</dbReference>
<dbReference type="InterPro" id="IPR013325">
    <property type="entry name" value="RNA_pol_sigma_r2"/>
</dbReference>
<dbReference type="GO" id="GO:0003677">
    <property type="term" value="F:DNA binding"/>
    <property type="evidence" value="ECO:0007669"/>
    <property type="project" value="InterPro"/>
</dbReference>
<evidence type="ECO:0000256" key="1">
    <source>
        <dbReference type="ARBA" id="ARBA00010641"/>
    </source>
</evidence>
<reference evidence="8" key="1">
    <citation type="submission" date="2016-10" db="EMBL/GenBank/DDBJ databases">
        <authorList>
            <person name="Varghese N."/>
            <person name="Submissions S."/>
        </authorList>
    </citation>
    <scope>NUCLEOTIDE SEQUENCE [LARGE SCALE GENOMIC DNA]</scope>
    <source>
        <strain evidence="8">Nm76</strain>
    </source>
</reference>
<keyword evidence="3" id="KW-0731">Sigma factor</keyword>
<feature type="domain" description="RNA polymerase sigma factor 70 region 4 type 2" evidence="6">
    <location>
        <begin position="143"/>
        <end position="188"/>
    </location>
</feature>
<dbReference type="InterPro" id="IPR036388">
    <property type="entry name" value="WH-like_DNA-bd_sf"/>
</dbReference>
<feature type="domain" description="RNA polymerase sigma-70 region 2" evidence="5">
    <location>
        <begin position="40"/>
        <end position="102"/>
    </location>
</feature>
<gene>
    <name evidence="7" type="ORF">SAMN05216333_1138</name>
</gene>
<dbReference type="Pfam" id="PF04542">
    <property type="entry name" value="Sigma70_r2"/>
    <property type="match status" value="1"/>
</dbReference>
<dbReference type="InterPro" id="IPR007627">
    <property type="entry name" value="RNA_pol_sigma70_r2"/>
</dbReference>
<dbReference type="CDD" id="cd06171">
    <property type="entry name" value="Sigma70_r4"/>
    <property type="match status" value="1"/>
</dbReference>
<dbReference type="Gene3D" id="1.10.1740.10">
    <property type="match status" value="1"/>
</dbReference>
<dbReference type="AlphaFoldDB" id="A0A1H8R1A6"/>
<evidence type="ECO:0000256" key="2">
    <source>
        <dbReference type="ARBA" id="ARBA00023015"/>
    </source>
</evidence>
<evidence type="ECO:0000256" key="3">
    <source>
        <dbReference type="ARBA" id="ARBA00023082"/>
    </source>
</evidence>
<dbReference type="InterPro" id="IPR013324">
    <property type="entry name" value="RNA_pol_sigma_r3/r4-like"/>
</dbReference>
<dbReference type="Proteomes" id="UP000198814">
    <property type="component" value="Unassembled WGS sequence"/>
</dbReference>
<dbReference type="InterPro" id="IPR013249">
    <property type="entry name" value="RNA_pol_sigma70_r4_t2"/>
</dbReference>
<protein>
    <submittedName>
        <fullName evidence="7">RNA polymerase sigma-70 factor, ECF subfamily</fullName>
    </submittedName>
</protein>
<dbReference type="EMBL" id="FODO01000013">
    <property type="protein sequence ID" value="SEO60146.1"/>
    <property type="molecule type" value="Genomic_DNA"/>
</dbReference>
<dbReference type="GO" id="GO:0016987">
    <property type="term" value="F:sigma factor activity"/>
    <property type="evidence" value="ECO:0007669"/>
    <property type="project" value="UniProtKB-KW"/>
</dbReference>
<organism evidence="7 8">
    <name type="scientific">Nitrosomonas oligotropha</name>
    <dbReference type="NCBI Taxonomy" id="42354"/>
    <lineage>
        <taxon>Bacteria</taxon>
        <taxon>Pseudomonadati</taxon>
        <taxon>Pseudomonadota</taxon>
        <taxon>Betaproteobacteria</taxon>
        <taxon>Nitrosomonadales</taxon>
        <taxon>Nitrosomonadaceae</taxon>
        <taxon>Nitrosomonas</taxon>
    </lineage>
</organism>
<dbReference type="SUPFAM" id="SSF88659">
    <property type="entry name" value="Sigma3 and sigma4 domains of RNA polymerase sigma factors"/>
    <property type="match status" value="1"/>
</dbReference>
<dbReference type="PANTHER" id="PTHR43133">
    <property type="entry name" value="RNA POLYMERASE ECF-TYPE SIGMA FACTO"/>
    <property type="match status" value="1"/>
</dbReference>